<dbReference type="PANTHER" id="PTHR42852">
    <property type="entry name" value="THIOL:DISULFIDE INTERCHANGE PROTEIN DSBE"/>
    <property type="match status" value="1"/>
</dbReference>
<dbReference type="GO" id="GO:0015036">
    <property type="term" value="F:disulfide oxidoreductase activity"/>
    <property type="evidence" value="ECO:0007669"/>
    <property type="project" value="UniProtKB-ARBA"/>
</dbReference>
<dbReference type="InterPro" id="IPR017937">
    <property type="entry name" value="Thioredoxin_CS"/>
</dbReference>
<protein>
    <submittedName>
        <fullName evidence="6">TlpA disulfide reductase family protein</fullName>
    </submittedName>
</protein>
<proteinExistence type="predicted"/>
<evidence type="ECO:0000256" key="4">
    <source>
        <dbReference type="ARBA" id="ARBA00023284"/>
    </source>
</evidence>
<dbReference type="RefSeq" id="WP_285974846.1">
    <property type="nucleotide sequence ID" value="NZ_CP127221.1"/>
</dbReference>
<dbReference type="KEGG" id="arue:QQX03_05900"/>
<comment type="subcellular location">
    <subcellularLocation>
        <location evidence="1">Cell envelope</location>
    </subcellularLocation>
</comment>
<evidence type="ECO:0000256" key="1">
    <source>
        <dbReference type="ARBA" id="ARBA00004196"/>
    </source>
</evidence>
<accession>A0A9Y2B648</accession>
<reference evidence="6 7" key="1">
    <citation type="submission" date="2023-06" db="EMBL/GenBank/DDBJ databases">
        <title>Altererythrobacter rubellus NBRC 112769 genome.</title>
        <authorList>
            <person name="Zhang K."/>
        </authorList>
    </citation>
    <scope>NUCLEOTIDE SEQUENCE [LARGE SCALE GENOMIC DNA]</scope>
    <source>
        <strain evidence="6 7">NBRC 112769</strain>
    </source>
</reference>
<evidence type="ECO:0000313" key="6">
    <source>
        <dbReference type="EMBL" id="WIW94529.1"/>
    </source>
</evidence>
<dbReference type="Pfam" id="PF08534">
    <property type="entry name" value="Redoxin"/>
    <property type="match status" value="1"/>
</dbReference>
<dbReference type="InterPro" id="IPR036249">
    <property type="entry name" value="Thioredoxin-like_sf"/>
</dbReference>
<evidence type="ECO:0000256" key="3">
    <source>
        <dbReference type="ARBA" id="ARBA00023157"/>
    </source>
</evidence>
<dbReference type="GO" id="GO:0017004">
    <property type="term" value="P:cytochrome complex assembly"/>
    <property type="evidence" value="ECO:0007669"/>
    <property type="project" value="UniProtKB-KW"/>
</dbReference>
<feature type="domain" description="Thioredoxin" evidence="5">
    <location>
        <begin position="44"/>
        <end position="186"/>
    </location>
</feature>
<keyword evidence="2" id="KW-0201">Cytochrome c-type biogenesis</keyword>
<evidence type="ECO:0000256" key="2">
    <source>
        <dbReference type="ARBA" id="ARBA00022748"/>
    </source>
</evidence>
<dbReference type="CDD" id="cd02966">
    <property type="entry name" value="TlpA_like_family"/>
    <property type="match status" value="1"/>
</dbReference>
<evidence type="ECO:0000313" key="7">
    <source>
        <dbReference type="Proteomes" id="UP001231445"/>
    </source>
</evidence>
<name>A0A9Y2B648_9SPHN</name>
<evidence type="ECO:0000259" key="5">
    <source>
        <dbReference type="PROSITE" id="PS51352"/>
    </source>
</evidence>
<dbReference type="PROSITE" id="PS00194">
    <property type="entry name" value="THIOREDOXIN_1"/>
    <property type="match status" value="1"/>
</dbReference>
<keyword evidence="7" id="KW-1185">Reference proteome</keyword>
<dbReference type="InterPro" id="IPR013766">
    <property type="entry name" value="Thioredoxin_domain"/>
</dbReference>
<keyword evidence="3" id="KW-1015">Disulfide bond</keyword>
<dbReference type="SUPFAM" id="SSF52833">
    <property type="entry name" value="Thioredoxin-like"/>
    <property type="match status" value="1"/>
</dbReference>
<sequence length="187" mass="19998">MSWSLICASALFLSGCDSGAGHGAQPQEELGVDKQELTGEIDYSFAGELMPAVSVTNPDGAQLNLGALQGQPVLINLWATWCAPCVVEMPMLDELAALKEDELRVLTVSQDMRGAEAVVPLFEDRDFTHLEPWLDPANDLGVSFGGSGAMPLTVLYDAESKELFRVAGGYHWNSEEAIAAIEAVIAD</sequence>
<dbReference type="Gene3D" id="3.40.30.10">
    <property type="entry name" value="Glutaredoxin"/>
    <property type="match status" value="1"/>
</dbReference>
<gene>
    <name evidence="6" type="ORF">QQX03_05900</name>
</gene>
<dbReference type="InterPro" id="IPR013740">
    <property type="entry name" value="Redoxin"/>
</dbReference>
<dbReference type="PROSITE" id="PS51352">
    <property type="entry name" value="THIOREDOXIN_2"/>
    <property type="match status" value="1"/>
</dbReference>
<dbReference type="AlphaFoldDB" id="A0A9Y2B648"/>
<keyword evidence="4" id="KW-0676">Redox-active center</keyword>
<organism evidence="6 7">
    <name type="scientific">Altererythrobacter rubellus</name>
    <dbReference type="NCBI Taxonomy" id="2173831"/>
    <lineage>
        <taxon>Bacteria</taxon>
        <taxon>Pseudomonadati</taxon>
        <taxon>Pseudomonadota</taxon>
        <taxon>Alphaproteobacteria</taxon>
        <taxon>Sphingomonadales</taxon>
        <taxon>Erythrobacteraceae</taxon>
        <taxon>Altererythrobacter</taxon>
    </lineage>
</organism>
<dbReference type="GO" id="GO:0030313">
    <property type="term" value="C:cell envelope"/>
    <property type="evidence" value="ECO:0007669"/>
    <property type="project" value="UniProtKB-SubCell"/>
</dbReference>
<dbReference type="Proteomes" id="UP001231445">
    <property type="component" value="Chromosome"/>
</dbReference>
<dbReference type="InterPro" id="IPR050553">
    <property type="entry name" value="Thioredoxin_ResA/DsbE_sf"/>
</dbReference>
<dbReference type="PANTHER" id="PTHR42852:SF6">
    <property type="entry name" value="THIOL:DISULFIDE INTERCHANGE PROTEIN DSBE"/>
    <property type="match status" value="1"/>
</dbReference>
<dbReference type="EMBL" id="CP127221">
    <property type="protein sequence ID" value="WIW94529.1"/>
    <property type="molecule type" value="Genomic_DNA"/>
</dbReference>